<accession>A0A251QIQ9</accession>
<feature type="region of interest" description="Disordered" evidence="5">
    <location>
        <begin position="487"/>
        <end position="533"/>
    </location>
</feature>
<name>A0A251QIQ9_PRUPE</name>
<dbReference type="SUPFAM" id="SSF101941">
    <property type="entry name" value="NAC domain"/>
    <property type="match status" value="1"/>
</dbReference>
<feature type="compositionally biased region" description="Pro residues" evidence="5">
    <location>
        <begin position="493"/>
        <end position="527"/>
    </location>
</feature>
<dbReference type="InterPro" id="IPR036093">
    <property type="entry name" value="NAC_dom_sf"/>
</dbReference>
<feature type="region of interest" description="Disordered" evidence="5">
    <location>
        <begin position="142"/>
        <end position="165"/>
    </location>
</feature>
<evidence type="ECO:0000256" key="2">
    <source>
        <dbReference type="ARBA" id="ARBA00023125"/>
    </source>
</evidence>
<dbReference type="Gene3D" id="2.170.150.80">
    <property type="entry name" value="NAC domain"/>
    <property type="match status" value="1"/>
</dbReference>
<keyword evidence="8" id="KW-1185">Reference proteome</keyword>
<reference evidence="7 8" key="1">
    <citation type="journal article" date="2013" name="Nat. Genet.">
        <title>The high-quality draft genome of peach (Prunus persica) identifies unique patterns of genetic diversity, domestication and genome evolution.</title>
        <authorList>
            <consortium name="International Peach Genome Initiative"/>
            <person name="Verde I."/>
            <person name="Abbott A.G."/>
            <person name="Scalabrin S."/>
            <person name="Jung S."/>
            <person name="Shu S."/>
            <person name="Marroni F."/>
            <person name="Zhebentyayeva T."/>
            <person name="Dettori M.T."/>
            <person name="Grimwood J."/>
            <person name="Cattonaro F."/>
            <person name="Zuccolo A."/>
            <person name="Rossini L."/>
            <person name="Jenkins J."/>
            <person name="Vendramin E."/>
            <person name="Meisel L.A."/>
            <person name="Decroocq V."/>
            <person name="Sosinski B."/>
            <person name="Prochnik S."/>
            <person name="Mitros T."/>
            <person name="Policriti A."/>
            <person name="Cipriani G."/>
            <person name="Dondini L."/>
            <person name="Ficklin S."/>
            <person name="Goodstein D.M."/>
            <person name="Xuan P."/>
            <person name="Del Fabbro C."/>
            <person name="Aramini V."/>
            <person name="Copetti D."/>
            <person name="Gonzalez S."/>
            <person name="Horner D.S."/>
            <person name="Falchi R."/>
            <person name="Lucas S."/>
            <person name="Mica E."/>
            <person name="Maldonado J."/>
            <person name="Lazzari B."/>
            <person name="Bielenberg D."/>
            <person name="Pirona R."/>
            <person name="Miculan M."/>
            <person name="Barakat A."/>
            <person name="Testolin R."/>
            <person name="Stella A."/>
            <person name="Tartarini S."/>
            <person name="Tonutti P."/>
            <person name="Arus P."/>
            <person name="Orellana A."/>
            <person name="Wells C."/>
            <person name="Main D."/>
            <person name="Vizzotto G."/>
            <person name="Silva H."/>
            <person name="Salamini F."/>
            <person name="Schmutz J."/>
            <person name="Morgante M."/>
            <person name="Rokhsar D.S."/>
        </authorList>
    </citation>
    <scope>NUCLEOTIDE SEQUENCE [LARGE SCALE GENOMIC DNA]</scope>
    <source>
        <strain evidence="8">cv. Nemared</strain>
    </source>
</reference>
<keyword evidence="3" id="KW-0804">Transcription</keyword>
<dbReference type="InterPro" id="IPR003441">
    <property type="entry name" value="NAC-dom"/>
</dbReference>
<dbReference type="EMBL" id="CM007652">
    <property type="protein sequence ID" value="ONI23668.1"/>
    <property type="molecule type" value="Genomic_DNA"/>
</dbReference>
<dbReference type="AlphaFoldDB" id="A0A251QIQ9"/>
<feature type="domain" description="NAC" evidence="6">
    <location>
        <begin position="166"/>
        <end position="311"/>
    </location>
</feature>
<keyword evidence="2" id="KW-0238">DNA-binding</keyword>
<evidence type="ECO:0000256" key="4">
    <source>
        <dbReference type="ARBA" id="ARBA00023242"/>
    </source>
</evidence>
<evidence type="ECO:0000259" key="6">
    <source>
        <dbReference type="PROSITE" id="PS51005"/>
    </source>
</evidence>
<dbReference type="OrthoDB" id="10352501at2759"/>
<dbReference type="GO" id="GO:0003677">
    <property type="term" value="F:DNA binding"/>
    <property type="evidence" value="ECO:0007669"/>
    <property type="project" value="UniProtKB-KW"/>
</dbReference>
<proteinExistence type="predicted"/>
<dbReference type="Gramene" id="ONI23668">
    <property type="protein sequence ID" value="ONI23668"/>
    <property type="gene ID" value="PRUPE_2G201300"/>
</dbReference>
<evidence type="ECO:0000256" key="1">
    <source>
        <dbReference type="ARBA" id="ARBA00023015"/>
    </source>
</evidence>
<keyword evidence="1" id="KW-0805">Transcription regulation</keyword>
<dbReference type="GO" id="GO:0006355">
    <property type="term" value="P:regulation of DNA-templated transcription"/>
    <property type="evidence" value="ECO:0007669"/>
    <property type="project" value="InterPro"/>
</dbReference>
<evidence type="ECO:0000313" key="8">
    <source>
        <dbReference type="Proteomes" id="UP000006882"/>
    </source>
</evidence>
<dbReference type="PROSITE" id="PS51005">
    <property type="entry name" value="NAC"/>
    <property type="match status" value="1"/>
</dbReference>
<dbReference type="STRING" id="3760.A0A251QIQ9"/>
<dbReference type="Pfam" id="PF02365">
    <property type="entry name" value="NAM"/>
    <property type="match status" value="1"/>
</dbReference>
<keyword evidence="4" id="KW-0539">Nucleus</keyword>
<sequence length="652" mass="70488">MAATTGSSSSSAAAADDPALALPSVLNVKLDPTNYPIWLAQIVPLLRSRRLISFVDGTSICPPAFLLGPDGKPSNAINPAYEDWIQMDQLVLSWINGSLSHPVLATVASSISARATWLALAALLSTPVPVSDHGTAAMVGSGGCGSGGGEMSSSSTTGEGDSKQMDLPGYKFSPTEEELVGFYLKKTIEGKDAKFRDRIPVIDVCNHKPSDLPEYFFSKPNYMNTNSNRRSRTTDEGFYKSTGKVREIKAEQSQAVIGNKRILSYYEGRLPKAKKTKHVMHEYSLTKTKLAQLGAQNNQQRELFLCHLTNKSAKSEKLKDDSICGDELAEPAIGSEISYNSEDDQAAATDMIQGPDEHLADKDVLVGTENRNECAESESPNGFSPTDNNDISTCVCFGSPGSFDVPGGFFLSDFDDLFNEPSCADLGENMDSTFISPEQLAATSATTPTSATSFGGFGVGSPDGFLLSDFDDGFLLSDFDVLFKEPFCADQPDQPPHPPHPHQPSPAPHPHQPPSAPQSHQPPPPSQPQNYCSSTLPSALCTKQRNVPGLYNDDCSKQLSPTGNNISTNYHYEPVSNTAYGVQNGATDERFSEVYKTSTNDHNESVSSEAYFQQEENLGSIFHPIWPQDYTPLSPMNTELGDVMHASNYIGM</sequence>
<evidence type="ECO:0000256" key="5">
    <source>
        <dbReference type="SAM" id="MobiDB-lite"/>
    </source>
</evidence>
<evidence type="ECO:0000313" key="7">
    <source>
        <dbReference type="EMBL" id="ONI23668.1"/>
    </source>
</evidence>
<dbReference type="SMR" id="A0A251QIQ9"/>
<evidence type="ECO:0000256" key="3">
    <source>
        <dbReference type="ARBA" id="ARBA00023163"/>
    </source>
</evidence>
<dbReference type="Proteomes" id="UP000006882">
    <property type="component" value="Chromosome G2"/>
</dbReference>
<protein>
    <recommendedName>
        <fullName evidence="6">NAC domain-containing protein</fullName>
    </recommendedName>
</protein>
<organism evidence="7 8">
    <name type="scientific">Prunus persica</name>
    <name type="common">Peach</name>
    <name type="synonym">Amygdalus persica</name>
    <dbReference type="NCBI Taxonomy" id="3760"/>
    <lineage>
        <taxon>Eukaryota</taxon>
        <taxon>Viridiplantae</taxon>
        <taxon>Streptophyta</taxon>
        <taxon>Embryophyta</taxon>
        <taxon>Tracheophyta</taxon>
        <taxon>Spermatophyta</taxon>
        <taxon>Magnoliopsida</taxon>
        <taxon>eudicotyledons</taxon>
        <taxon>Gunneridae</taxon>
        <taxon>Pentapetalae</taxon>
        <taxon>rosids</taxon>
        <taxon>fabids</taxon>
        <taxon>Rosales</taxon>
        <taxon>Rosaceae</taxon>
        <taxon>Amygdaloideae</taxon>
        <taxon>Amygdaleae</taxon>
        <taxon>Prunus</taxon>
    </lineage>
</organism>
<dbReference type="PANTHER" id="PTHR31744">
    <property type="entry name" value="PROTEIN CUP-SHAPED COTYLEDON 2-RELATED"/>
    <property type="match status" value="1"/>
</dbReference>
<gene>
    <name evidence="7" type="ORF">PRUPE_2G201300</name>
</gene>
<dbReference type="PANTHER" id="PTHR31744:SF210">
    <property type="entry name" value="NAC DOMAIN-CONTAINING PROTEIN 86-LIKE"/>
    <property type="match status" value="1"/>
</dbReference>